<dbReference type="InterPro" id="IPR013595">
    <property type="entry name" value="Pept_S33_TAP-like_C"/>
</dbReference>
<evidence type="ECO:0000259" key="3">
    <source>
        <dbReference type="Pfam" id="PF00561"/>
    </source>
</evidence>
<evidence type="ECO:0000313" key="5">
    <source>
        <dbReference type="EMBL" id="HEC07815.1"/>
    </source>
</evidence>
<dbReference type="Pfam" id="PF08386">
    <property type="entry name" value="Abhydrolase_4"/>
    <property type="match status" value="1"/>
</dbReference>
<evidence type="ECO:0000256" key="1">
    <source>
        <dbReference type="ARBA" id="ARBA00021843"/>
    </source>
</evidence>
<gene>
    <name evidence="5" type="ORF">ENJ12_13245</name>
</gene>
<dbReference type="PANTHER" id="PTHR43722:SF1">
    <property type="entry name" value="PROLINE IMINOPEPTIDASE"/>
    <property type="match status" value="1"/>
</dbReference>
<dbReference type="AlphaFoldDB" id="A0A831RYY3"/>
<proteinExistence type="predicted"/>
<dbReference type="InterPro" id="IPR029058">
    <property type="entry name" value="AB_hydrolase_fold"/>
</dbReference>
<feature type="domain" description="AB hydrolase-1" evidence="3">
    <location>
        <begin position="80"/>
        <end position="219"/>
    </location>
</feature>
<accession>A0A831RYY3</accession>
<dbReference type="GO" id="GO:0006508">
    <property type="term" value="P:proteolysis"/>
    <property type="evidence" value="ECO:0007669"/>
    <property type="project" value="InterPro"/>
</dbReference>
<dbReference type="Pfam" id="PF00561">
    <property type="entry name" value="Abhydrolase_1"/>
    <property type="match status" value="1"/>
</dbReference>
<feature type="signal peptide" evidence="2">
    <location>
        <begin position="1"/>
        <end position="24"/>
    </location>
</feature>
<dbReference type="SUPFAM" id="SSF53474">
    <property type="entry name" value="alpha/beta-Hydrolases"/>
    <property type="match status" value="1"/>
</dbReference>
<organism evidence="5">
    <name type="scientific">Thiolapillus brandeum</name>
    <dbReference type="NCBI Taxonomy" id="1076588"/>
    <lineage>
        <taxon>Bacteria</taxon>
        <taxon>Pseudomonadati</taxon>
        <taxon>Pseudomonadota</taxon>
        <taxon>Gammaproteobacteria</taxon>
        <taxon>Chromatiales</taxon>
        <taxon>Sedimenticolaceae</taxon>
        <taxon>Thiolapillus</taxon>
    </lineage>
</organism>
<keyword evidence="5" id="KW-0378">Hydrolase</keyword>
<feature type="chain" id="PRO_5032686559" description="Proline iminopeptidase" evidence="2">
    <location>
        <begin position="25"/>
        <end position="484"/>
    </location>
</feature>
<keyword evidence="2" id="KW-0732">Signal</keyword>
<dbReference type="EMBL" id="DRLF01000455">
    <property type="protein sequence ID" value="HEC07815.1"/>
    <property type="molecule type" value="Genomic_DNA"/>
</dbReference>
<dbReference type="PANTHER" id="PTHR43722">
    <property type="entry name" value="PROLINE IMINOPEPTIDASE"/>
    <property type="match status" value="1"/>
</dbReference>
<dbReference type="Proteomes" id="UP000886339">
    <property type="component" value="Unassembled WGS sequence"/>
</dbReference>
<dbReference type="GO" id="GO:0005737">
    <property type="term" value="C:cytoplasm"/>
    <property type="evidence" value="ECO:0007669"/>
    <property type="project" value="InterPro"/>
</dbReference>
<sequence length="484" mass="53621">MGFGNNIVLRLVVLWLLAGSSAWAGQTVDCGLTHPRLSRVVNARCHDFRVPLNYEQPGGKKIDLHVAVIPASGNAPMPDPLFFFAGGPGQSAVDSAVLMWPVFRKLIAHRDIVLIDQRGTGQSTPLTCPRDEARLELGADDEQLRQEMARCLEKQTVDVRWFTSRQAVQDVDFVRRRLGYERINVMGVSYGTRVAHLVLREYPDRVRSIVIDGVMPPQVILGPEYADNLAASLQKLFMYCEGDSSCAKAFAGLEQEWARYLRQPISDKREFHLAHPRTGKVLDLEVSRQQGADAAVRLLSYASETRALLPLLIHQAAQGEWDGLVIQALRFADRLEKEIALGMHNSVVCSEDVPYYGEADTGDGDNRVLGRMSRQLRVICSQWPRGESYADVHRPLSSDVPALLLSGELDPVTPIGYGEMALKQFSHGSHLVVPGQGHNVSPRGCVPELIEDFLDRLALDQEKAACVQDTPRLPFFIDNMGPGA</sequence>
<evidence type="ECO:0000256" key="2">
    <source>
        <dbReference type="SAM" id="SignalP"/>
    </source>
</evidence>
<dbReference type="GO" id="GO:0004177">
    <property type="term" value="F:aminopeptidase activity"/>
    <property type="evidence" value="ECO:0007669"/>
    <property type="project" value="UniProtKB-EC"/>
</dbReference>
<evidence type="ECO:0000259" key="4">
    <source>
        <dbReference type="Pfam" id="PF08386"/>
    </source>
</evidence>
<feature type="domain" description="Peptidase S33 tripeptidyl aminopeptidase-like C-terminal" evidence="4">
    <location>
        <begin position="374"/>
        <end position="466"/>
    </location>
</feature>
<reference evidence="5" key="1">
    <citation type="journal article" date="2020" name="mSystems">
        <title>Genome- and Community-Level Interaction Insights into Carbon Utilization and Element Cycling Functions of Hydrothermarchaeota in Hydrothermal Sediment.</title>
        <authorList>
            <person name="Zhou Z."/>
            <person name="Liu Y."/>
            <person name="Xu W."/>
            <person name="Pan J."/>
            <person name="Luo Z.H."/>
            <person name="Li M."/>
        </authorList>
    </citation>
    <scope>NUCLEOTIDE SEQUENCE [LARGE SCALE GENOMIC DNA]</scope>
    <source>
        <strain evidence="5">HyVt-458</strain>
    </source>
</reference>
<name>A0A831RYY3_9GAMM</name>
<protein>
    <recommendedName>
        <fullName evidence="1">Proline iminopeptidase</fullName>
    </recommendedName>
</protein>
<dbReference type="InterPro" id="IPR005944">
    <property type="entry name" value="Pro_iminopeptidase"/>
</dbReference>
<dbReference type="Gene3D" id="3.40.50.1820">
    <property type="entry name" value="alpha/beta hydrolase"/>
    <property type="match status" value="1"/>
</dbReference>
<comment type="caution">
    <text evidence="5">The sequence shown here is derived from an EMBL/GenBank/DDBJ whole genome shotgun (WGS) entry which is preliminary data.</text>
</comment>
<dbReference type="InterPro" id="IPR000073">
    <property type="entry name" value="AB_hydrolase_1"/>
</dbReference>